<sequence length="116" mass="13235">MSKNSKHIDLEMIESDESVTLSIGESVNTIPHPLYSSLFSPHENVSWLRALEKHNNSDSDDDSDGNSDEIQSMGSKNLAEENFLRSLVKRINRLKHLQIGLAYLRRTALVMRRQKV</sequence>
<name>A0A9W4SKP5_9GLOM</name>
<protein>
    <submittedName>
        <fullName evidence="2">1177_t:CDS:1</fullName>
    </submittedName>
</protein>
<proteinExistence type="predicted"/>
<dbReference type="EMBL" id="CAMKVN010000964">
    <property type="protein sequence ID" value="CAI2172634.1"/>
    <property type="molecule type" value="Genomic_DNA"/>
</dbReference>
<evidence type="ECO:0000313" key="3">
    <source>
        <dbReference type="Proteomes" id="UP001153678"/>
    </source>
</evidence>
<feature type="compositionally biased region" description="Acidic residues" evidence="1">
    <location>
        <begin position="58"/>
        <end position="67"/>
    </location>
</feature>
<feature type="region of interest" description="Disordered" evidence="1">
    <location>
        <begin position="50"/>
        <end position="75"/>
    </location>
</feature>
<comment type="caution">
    <text evidence="2">The sequence shown here is derived from an EMBL/GenBank/DDBJ whole genome shotgun (WGS) entry which is preliminary data.</text>
</comment>
<dbReference type="Proteomes" id="UP001153678">
    <property type="component" value="Unassembled WGS sequence"/>
</dbReference>
<accession>A0A9W4SKP5</accession>
<evidence type="ECO:0000313" key="2">
    <source>
        <dbReference type="EMBL" id="CAI2172634.1"/>
    </source>
</evidence>
<dbReference type="AlphaFoldDB" id="A0A9W4SKP5"/>
<organism evidence="2 3">
    <name type="scientific">Funneliformis geosporum</name>
    <dbReference type="NCBI Taxonomy" id="1117311"/>
    <lineage>
        <taxon>Eukaryota</taxon>
        <taxon>Fungi</taxon>
        <taxon>Fungi incertae sedis</taxon>
        <taxon>Mucoromycota</taxon>
        <taxon>Glomeromycotina</taxon>
        <taxon>Glomeromycetes</taxon>
        <taxon>Glomerales</taxon>
        <taxon>Glomeraceae</taxon>
        <taxon>Funneliformis</taxon>
    </lineage>
</organism>
<gene>
    <name evidence="2" type="ORF">FWILDA_LOCUS5679</name>
</gene>
<reference evidence="2" key="1">
    <citation type="submission" date="2022-08" db="EMBL/GenBank/DDBJ databases">
        <authorList>
            <person name="Kallberg Y."/>
            <person name="Tangrot J."/>
            <person name="Rosling A."/>
        </authorList>
    </citation>
    <scope>NUCLEOTIDE SEQUENCE</scope>
    <source>
        <strain evidence="2">Wild A</strain>
    </source>
</reference>
<evidence type="ECO:0000256" key="1">
    <source>
        <dbReference type="SAM" id="MobiDB-lite"/>
    </source>
</evidence>
<keyword evidence="3" id="KW-1185">Reference proteome</keyword>